<name>A0A5C8ZGA0_9ACTN</name>
<proteinExistence type="predicted"/>
<gene>
    <name evidence="1" type="ORF">FMM08_13595</name>
</gene>
<dbReference type="EMBL" id="VKAC01000007">
    <property type="protein sequence ID" value="TXR55840.1"/>
    <property type="molecule type" value="Genomic_DNA"/>
</dbReference>
<dbReference type="AlphaFoldDB" id="A0A5C8ZGA0"/>
<dbReference type="Pfam" id="PF13376">
    <property type="entry name" value="OmdA"/>
    <property type="match status" value="1"/>
</dbReference>
<evidence type="ECO:0008006" key="3">
    <source>
        <dbReference type="Google" id="ProtNLM"/>
    </source>
</evidence>
<sequence>MAIPLPDLVVPDTTAWAAWLAENAETSTGVRLALAKGGATEPTSLLYEQAVLEALCHGWIDGQVSKRDDASYAIRMTPRRPRSNWSAVNVQRVAALEAAGRMRPCGLAEVAAARADGRWERAYAGSATIEPPPELAQALAADPAAAAVWEAMSRGDRYPWLYRMHTVKRPETRARHVAALLEQLRSARP</sequence>
<accession>A0A5C8ZGA0</accession>
<dbReference type="RefSeq" id="WP_147926896.1">
    <property type="nucleotide sequence ID" value="NZ_VKAC01000007.1"/>
</dbReference>
<evidence type="ECO:0000313" key="2">
    <source>
        <dbReference type="Proteomes" id="UP000321234"/>
    </source>
</evidence>
<protein>
    <recommendedName>
        <fullName evidence="3">Bacteriocin-protection, YdeI or OmpD-Associated</fullName>
    </recommendedName>
</protein>
<keyword evidence="2" id="KW-1185">Reference proteome</keyword>
<organism evidence="1 2">
    <name type="scientific">Quadrisphaera setariae</name>
    <dbReference type="NCBI Taxonomy" id="2593304"/>
    <lineage>
        <taxon>Bacteria</taxon>
        <taxon>Bacillati</taxon>
        <taxon>Actinomycetota</taxon>
        <taxon>Actinomycetes</taxon>
        <taxon>Kineosporiales</taxon>
        <taxon>Kineosporiaceae</taxon>
        <taxon>Quadrisphaera</taxon>
    </lineage>
</organism>
<evidence type="ECO:0000313" key="1">
    <source>
        <dbReference type="EMBL" id="TXR55840.1"/>
    </source>
</evidence>
<dbReference type="Proteomes" id="UP000321234">
    <property type="component" value="Unassembled WGS sequence"/>
</dbReference>
<reference evidence="1 2" key="1">
    <citation type="submission" date="2019-07" db="EMBL/GenBank/DDBJ databases">
        <title>Quadrisphaera sp. strain DD2A genome sequencing and assembly.</title>
        <authorList>
            <person name="Kim I."/>
        </authorList>
    </citation>
    <scope>NUCLEOTIDE SEQUENCE [LARGE SCALE GENOMIC DNA]</scope>
    <source>
        <strain evidence="1 2">DD2A</strain>
    </source>
</reference>
<comment type="caution">
    <text evidence="1">The sequence shown here is derived from an EMBL/GenBank/DDBJ whole genome shotgun (WGS) entry which is preliminary data.</text>
</comment>
<dbReference type="OrthoDB" id="9796999at2"/>